<gene>
    <name evidence="1" type="ORF">Q604_UNBC06492G0002</name>
</gene>
<protein>
    <submittedName>
        <fullName evidence="1">Uncharacterized protein</fullName>
    </submittedName>
</protein>
<evidence type="ECO:0000313" key="1">
    <source>
        <dbReference type="EMBL" id="ETJ39637.1"/>
    </source>
</evidence>
<accession>W1YAU1</accession>
<organism evidence="1">
    <name type="scientific">human gut metagenome</name>
    <dbReference type="NCBI Taxonomy" id="408170"/>
    <lineage>
        <taxon>unclassified sequences</taxon>
        <taxon>metagenomes</taxon>
        <taxon>organismal metagenomes</taxon>
    </lineage>
</organism>
<dbReference type="AlphaFoldDB" id="W1YAU1"/>
<sequence length="47" mass="5648">KNRITGSIRYKTMLTFDTARKRFFTKTGNELKKDFGYMPSYEQESFD</sequence>
<comment type="caution">
    <text evidence="1">The sequence shown here is derived from an EMBL/GenBank/DDBJ whole genome shotgun (WGS) entry which is preliminary data.</text>
</comment>
<reference evidence="1" key="1">
    <citation type="submission" date="2013-12" db="EMBL/GenBank/DDBJ databases">
        <title>A Varibaculum cambriense genome reconstructed from a premature infant gut community with otherwise low bacterial novelty that shifts toward anaerobic metabolism during the third week of life.</title>
        <authorList>
            <person name="Brown C.T."/>
            <person name="Sharon I."/>
            <person name="Thomas B.C."/>
            <person name="Castelle C.J."/>
            <person name="Morowitz M.J."/>
            <person name="Banfield J.F."/>
        </authorList>
    </citation>
    <scope>NUCLEOTIDE SEQUENCE</scope>
</reference>
<dbReference type="EMBL" id="AZMM01006492">
    <property type="protein sequence ID" value="ETJ39637.1"/>
    <property type="molecule type" value="Genomic_DNA"/>
</dbReference>
<feature type="non-terminal residue" evidence="1">
    <location>
        <position position="1"/>
    </location>
</feature>
<name>W1YAU1_9ZZZZ</name>
<proteinExistence type="predicted"/>